<evidence type="ECO:0000256" key="5">
    <source>
        <dbReference type="ARBA" id="ARBA00023136"/>
    </source>
</evidence>
<dbReference type="PROSITE" id="PS50236">
    <property type="entry name" value="CHCR"/>
    <property type="match status" value="1"/>
</dbReference>
<keyword evidence="2" id="KW-0479">Metal-binding</keyword>
<dbReference type="SUPFAM" id="SSF50978">
    <property type="entry name" value="WD40 repeat-like"/>
    <property type="match status" value="1"/>
</dbReference>
<evidence type="ECO:0000313" key="12">
    <source>
        <dbReference type="EMBL" id="KAF9787187.1"/>
    </source>
</evidence>
<dbReference type="Proteomes" id="UP000736335">
    <property type="component" value="Unassembled WGS sequence"/>
</dbReference>
<sequence length="1087" mass="123115">MRLSQPPRVETQPGMFDDYVEHSNVPALGLSSAQLQYEGFEPTYEPGDNRVVDLGPSLSQVDDTPRPLFSLESVQYTLPAPLVSLVVSSNMLVMGLSDNRLVIFELTRDQYPSIIQITRKPTEMTIYKMFFDPSGRHLLVTSTQGETWYIYIPSKKPKHLKSWKMIIESVAWNRSALLASSQGTSSREILIGAKSGTIYEALLDGAEDLFKSTDRYLHPVFSMPEKQPITGLRFDMFPPLDPKKALVMATTPTRIYQFVGAPDRKGDEGKVFTGLFASYRDTTPKILELPGQIQTSELHVFTDHADQAHSLPRLVAWMNAAGIYRGTLNFESSTDDLIDSAQLLPYPPHLQANTPLSMVMTKFHFMLLYRDRLVGICNLNEKTTYDVPLAGEQVRGITADTVRGTYWIYTDQSIYELSTENEAIDVWKIYLENGQYDSALEYTRTAAQRDVVISAQGQAYFDQGRYFQAAHCYSQSSVPFEDVALKFLDVGERDSLRSYLVSRLERTQKGDLTQRMMLATWLVEFYLSKCNELDDIIASRSISQDVENLQAERTILEDEIRHFFVTYKANLDPTTMYELIQGHGRTDLFLYYATTIGDSERVVEHWILEEEWRKAIDIIIRQSDLELYYRFGPVLMRNASKETVDSWLRRPELDPLRLVPSLLQLQHAPRDPLVPNQAIRYLSHVIFEQGNPSPTLHNLVITFYTSAPTTSPPEDDVKLLRFLSTAPVDPLTQKPYYDLDYALRLCKQTGRIQPCVHIYSKMGLFENSVDLALEKNDLELAKINADMPEDDIPLRKKLWLKIAKYVVQEKQDIKTAMHFLENTDLLKIEDILPFFPDFVVIDDFKEEICNALEDYAAHIDELKAEMDDATRNAQAIKSDIAVLKTRFVTIDAGERCSSCGNALLTRQFYVFPCQHTFHADCLIGLAKEYLPAHLLRRIVALQEEMVGRNQGPIDRSDSPVPRKIPPRQPATQRTLLSSNFTNPIPNGARAANVVGRNILSAGDKLRELIVPDTLVTLVTAPVGWIPGIGLGGGRRNDTDPELGKKTEKLRTELENVLASNCPLCESVVAGLDKPFIESGEVDTSWDL</sequence>
<feature type="domain" description="Pep3/Vps18 beta-propeller" evidence="10">
    <location>
        <begin position="67"/>
        <end position="418"/>
    </location>
</feature>
<feature type="coiled-coil region" evidence="8">
    <location>
        <begin position="845"/>
        <end position="886"/>
    </location>
</feature>
<protein>
    <submittedName>
        <fullName evidence="12">Pep3/Vps18/deep orange family-domain-containing protein</fullName>
    </submittedName>
</protein>
<evidence type="ECO:0000259" key="11">
    <source>
        <dbReference type="Pfam" id="PF26148"/>
    </source>
</evidence>
<evidence type="ECO:0000256" key="9">
    <source>
        <dbReference type="SAM" id="MobiDB-lite"/>
    </source>
</evidence>
<dbReference type="Pfam" id="PF05131">
    <property type="entry name" value="Pep3_Vps18"/>
    <property type="match status" value="1"/>
</dbReference>
<accession>A0A9P6HHK4</accession>
<dbReference type="CDD" id="cd16462">
    <property type="entry name" value="RING-H2_Pep3p-like"/>
    <property type="match status" value="1"/>
</dbReference>
<dbReference type="GO" id="GO:0006886">
    <property type="term" value="P:intracellular protein transport"/>
    <property type="evidence" value="ECO:0007669"/>
    <property type="project" value="UniProtKB-UniRule"/>
</dbReference>
<evidence type="ECO:0000256" key="7">
    <source>
        <dbReference type="PROSITE-ProRule" id="PRU01006"/>
    </source>
</evidence>
<evidence type="ECO:0000259" key="10">
    <source>
        <dbReference type="Pfam" id="PF05131"/>
    </source>
</evidence>
<dbReference type="GO" id="GO:0048284">
    <property type="term" value="P:organelle fusion"/>
    <property type="evidence" value="ECO:0007669"/>
    <property type="project" value="TreeGrafter"/>
</dbReference>
<evidence type="ECO:0000256" key="3">
    <source>
        <dbReference type="ARBA" id="ARBA00022771"/>
    </source>
</evidence>
<dbReference type="EMBL" id="WIUZ02000005">
    <property type="protein sequence ID" value="KAF9787187.1"/>
    <property type="molecule type" value="Genomic_DNA"/>
</dbReference>
<name>A0A9P6HHK4_9AGAM</name>
<comment type="subcellular location">
    <subcellularLocation>
        <location evidence="6">Endomembrane system</location>
        <topology evidence="6">Peripheral membrane protein</topology>
        <orientation evidence="6">Cytoplasmic side</orientation>
    </subcellularLocation>
</comment>
<organism evidence="12 13">
    <name type="scientific">Thelephora terrestris</name>
    <dbReference type="NCBI Taxonomy" id="56493"/>
    <lineage>
        <taxon>Eukaryota</taxon>
        <taxon>Fungi</taxon>
        <taxon>Dikarya</taxon>
        <taxon>Basidiomycota</taxon>
        <taxon>Agaricomycotina</taxon>
        <taxon>Agaricomycetes</taxon>
        <taxon>Thelephorales</taxon>
        <taxon>Thelephoraceae</taxon>
        <taxon>Thelephora</taxon>
    </lineage>
</organism>
<evidence type="ECO:0000256" key="6">
    <source>
        <dbReference type="ARBA" id="ARBA00029433"/>
    </source>
</evidence>
<evidence type="ECO:0000256" key="4">
    <source>
        <dbReference type="ARBA" id="ARBA00022833"/>
    </source>
</evidence>
<dbReference type="GO" id="GO:0005768">
    <property type="term" value="C:endosome"/>
    <property type="evidence" value="ECO:0007669"/>
    <property type="project" value="TreeGrafter"/>
</dbReference>
<reference evidence="12" key="2">
    <citation type="submission" date="2020-11" db="EMBL/GenBank/DDBJ databases">
        <authorList>
            <consortium name="DOE Joint Genome Institute"/>
            <person name="Kuo A."/>
            <person name="Miyauchi S."/>
            <person name="Kiss E."/>
            <person name="Drula E."/>
            <person name="Kohler A."/>
            <person name="Sanchez-Garcia M."/>
            <person name="Andreopoulos B."/>
            <person name="Barry K.W."/>
            <person name="Bonito G."/>
            <person name="Buee M."/>
            <person name="Carver A."/>
            <person name="Chen C."/>
            <person name="Cichocki N."/>
            <person name="Clum A."/>
            <person name="Culley D."/>
            <person name="Crous P.W."/>
            <person name="Fauchery L."/>
            <person name="Girlanda M."/>
            <person name="Hayes R."/>
            <person name="Keri Z."/>
            <person name="Labutti K."/>
            <person name="Lipzen A."/>
            <person name="Lombard V."/>
            <person name="Magnuson J."/>
            <person name="Maillard F."/>
            <person name="Morin E."/>
            <person name="Murat C."/>
            <person name="Nolan M."/>
            <person name="Ohm R."/>
            <person name="Pangilinan J."/>
            <person name="Pereira M."/>
            <person name="Perotto S."/>
            <person name="Peter M."/>
            <person name="Riley R."/>
            <person name="Sitrit Y."/>
            <person name="Stielow B."/>
            <person name="Szollosi G."/>
            <person name="Zifcakova L."/>
            <person name="Stursova M."/>
            <person name="Spatafora J.W."/>
            <person name="Tedersoo L."/>
            <person name="Vaario L.-M."/>
            <person name="Yamada A."/>
            <person name="Yan M."/>
            <person name="Wang P."/>
            <person name="Xu J."/>
            <person name="Bruns T."/>
            <person name="Baldrian P."/>
            <person name="Vilgalys R."/>
            <person name="Henrissat B."/>
            <person name="Grigoriev I.V."/>
            <person name="Hibbett D."/>
            <person name="Nagy L.G."/>
            <person name="Martin F.M."/>
        </authorList>
    </citation>
    <scope>NUCLEOTIDE SEQUENCE</scope>
    <source>
        <strain evidence="12">UH-Tt-Lm1</strain>
    </source>
</reference>
<dbReference type="Pfam" id="PF26148">
    <property type="entry name" value="VPS18_RING_C"/>
    <property type="match status" value="1"/>
</dbReference>
<keyword evidence="13" id="KW-1185">Reference proteome</keyword>
<dbReference type="PANTHER" id="PTHR23323:SF26">
    <property type="entry name" value="VACUOLAR PROTEIN SORTING-ASSOCIATED PROTEIN 18 HOMOLOG"/>
    <property type="match status" value="1"/>
</dbReference>
<dbReference type="AlphaFoldDB" id="A0A9P6HHK4"/>
<dbReference type="InterPro" id="IPR007810">
    <property type="entry name" value="Pep3/Vps18_beta-prop"/>
</dbReference>
<gene>
    <name evidence="12" type="ORF">BJ322DRAFT_706562</name>
</gene>
<dbReference type="GO" id="GO:0006904">
    <property type="term" value="P:vesicle docking involved in exocytosis"/>
    <property type="evidence" value="ECO:0007669"/>
    <property type="project" value="TreeGrafter"/>
</dbReference>
<feature type="region of interest" description="Disordered" evidence="9">
    <location>
        <begin position="949"/>
        <end position="969"/>
    </location>
</feature>
<evidence type="ECO:0000256" key="2">
    <source>
        <dbReference type="ARBA" id="ARBA00022723"/>
    </source>
</evidence>
<evidence type="ECO:0000313" key="13">
    <source>
        <dbReference type="Proteomes" id="UP000736335"/>
    </source>
</evidence>
<evidence type="ECO:0000256" key="8">
    <source>
        <dbReference type="SAM" id="Coils"/>
    </source>
</evidence>
<dbReference type="GO" id="GO:0008270">
    <property type="term" value="F:zinc ion binding"/>
    <property type="evidence" value="ECO:0007669"/>
    <property type="project" value="UniProtKB-KW"/>
</dbReference>
<dbReference type="GO" id="GO:0030897">
    <property type="term" value="C:HOPS complex"/>
    <property type="evidence" value="ECO:0007669"/>
    <property type="project" value="TreeGrafter"/>
</dbReference>
<keyword evidence="5" id="KW-0472">Membrane</keyword>
<dbReference type="GO" id="GO:0007033">
    <property type="term" value="P:vacuole organization"/>
    <property type="evidence" value="ECO:0007669"/>
    <property type="project" value="TreeGrafter"/>
</dbReference>
<dbReference type="InterPro" id="IPR036322">
    <property type="entry name" value="WD40_repeat_dom_sf"/>
</dbReference>
<comment type="caution">
    <text evidence="12">The sequence shown here is derived from an EMBL/GenBank/DDBJ whole genome shotgun (WGS) entry which is preliminary data.</text>
</comment>
<dbReference type="InterPro" id="IPR000547">
    <property type="entry name" value="Clathrin_H-chain/VPS_repeat"/>
</dbReference>
<dbReference type="GO" id="GO:0030674">
    <property type="term" value="F:protein-macromolecule adaptor activity"/>
    <property type="evidence" value="ECO:0007669"/>
    <property type="project" value="TreeGrafter"/>
</dbReference>
<feature type="repeat" description="CHCR" evidence="7">
    <location>
        <begin position="650"/>
        <end position="815"/>
    </location>
</feature>
<evidence type="ECO:0000256" key="1">
    <source>
        <dbReference type="ARBA" id="ARBA00010454"/>
    </source>
</evidence>
<reference evidence="12" key="1">
    <citation type="journal article" date="2020" name="Nat. Commun.">
        <title>Large-scale genome sequencing of mycorrhizal fungi provides insights into the early evolution of symbiotic traits.</title>
        <authorList>
            <person name="Miyauchi S."/>
            <person name="Kiss E."/>
            <person name="Kuo A."/>
            <person name="Drula E."/>
            <person name="Kohler A."/>
            <person name="Sanchez-Garcia M."/>
            <person name="Morin E."/>
            <person name="Andreopoulos B."/>
            <person name="Barry K.W."/>
            <person name="Bonito G."/>
            <person name="Buee M."/>
            <person name="Carver A."/>
            <person name="Chen C."/>
            <person name="Cichocki N."/>
            <person name="Clum A."/>
            <person name="Culley D."/>
            <person name="Crous P.W."/>
            <person name="Fauchery L."/>
            <person name="Girlanda M."/>
            <person name="Hayes R.D."/>
            <person name="Keri Z."/>
            <person name="LaButti K."/>
            <person name="Lipzen A."/>
            <person name="Lombard V."/>
            <person name="Magnuson J."/>
            <person name="Maillard F."/>
            <person name="Murat C."/>
            <person name="Nolan M."/>
            <person name="Ohm R.A."/>
            <person name="Pangilinan J."/>
            <person name="Pereira M.F."/>
            <person name="Perotto S."/>
            <person name="Peter M."/>
            <person name="Pfister S."/>
            <person name="Riley R."/>
            <person name="Sitrit Y."/>
            <person name="Stielow J.B."/>
            <person name="Szollosi G."/>
            <person name="Zifcakova L."/>
            <person name="Stursova M."/>
            <person name="Spatafora J.W."/>
            <person name="Tedersoo L."/>
            <person name="Vaario L.M."/>
            <person name="Yamada A."/>
            <person name="Yan M."/>
            <person name="Wang P."/>
            <person name="Xu J."/>
            <person name="Bruns T."/>
            <person name="Baldrian P."/>
            <person name="Vilgalys R."/>
            <person name="Dunand C."/>
            <person name="Henrissat B."/>
            <person name="Grigoriev I.V."/>
            <person name="Hibbett D."/>
            <person name="Nagy L.G."/>
            <person name="Martin F.M."/>
        </authorList>
    </citation>
    <scope>NUCLEOTIDE SEQUENCE</scope>
    <source>
        <strain evidence="12">UH-Tt-Lm1</strain>
    </source>
</reference>
<dbReference type="PANTHER" id="PTHR23323">
    <property type="entry name" value="VACUOLAR PROTEIN SORTING-ASSOCIATED PROTEIN"/>
    <property type="match status" value="1"/>
</dbReference>
<comment type="similarity">
    <text evidence="1">Belongs to the VPS18 family.</text>
</comment>
<proteinExistence type="inferred from homology"/>
<feature type="domain" description="Pep3/Vps18 RING C-terminal" evidence="11">
    <location>
        <begin position="891"/>
        <end position="942"/>
    </location>
</feature>
<dbReference type="GO" id="GO:0007032">
    <property type="term" value="P:endosome organization"/>
    <property type="evidence" value="ECO:0007669"/>
    <property type="project" value="TreeGrafter"/>
</dbReference>
<dbReference type="OrthoDB" id="1845386at2759"/>
<keyword evidence="3" id="KW-0863">Zinc-finger</keyword>
<dbReference type="InterPro" id="IPR058919">
    <property type="entry name" value="Pep3/Vps18_RING_C"/>
</dbReference>
<keyword evidence="4" id="KW-0862">Zinc</keyword>
<keyword evidence="8" id="KW-0175">Coiled coil</keyword>